<protein>
    <submittedName>
        <fullName evidence="2">Uncharacterized protein</fullName>
    </submittedName>
</protein>
<dbReference type="AlphaFoldDB" id="G4YN82"/>
<keyword evidence="3" id="KW-1185">Reference proteome</keyword>
<dbReference type="EMBL" id="JH159151">
    <property type="protein sequence ID" value="EGZ30035.1"/>
    <property type="molecule type" value="Genomic_DNA"/>
</dbReference>
<dbReference type="GeneID" id="20641185"/>
<evidence type="ECO:0000256" key="1">
    <source>
        <dbReference type="SAM" id="MobiDB-lite"/>
    </source>
</evidence>
<feature type="region of interest" description="Disordered" evidence="1">
    <location>
        <begin position="250"/>
        <end position="296"/>
    </location>
</feature>
<feature type="compositionally biased region" description="Polar residues" evidence="1">
    <location>
        <begin position="133"/>
        <end position="154"/>
    </location>
</feature>
<evidence type="ECO:0000313" key="2">
    <source>
        <dbReference type="EMBL" id="EGZ30035.1"/>
    </source>
</evidence>
<proteinExistence type="predicted"/>
<organism evidence="2 3">
    <name type="scientific">Phytophthora sojae (strain P6497)</name>
    <name type="common">Soybean stem and root rot agent</name>
    <name type="synonym">Phytophthora megasperma f. sp. glycines</name>
    <dbReference type="NCBI Taxonomy" id="1094619"/>
    <lineage>
        <taxon>Eukaryota</taxon>
        <taxon>Sar</taxon>
        <taxon>Stramenopiles</taxon>
        <taxon>Oomycota</taxon>
        <taxon>Peronosporomycetes</taxon>
        <taxon>Peronosporales</taxon>
        <taxon>Peronosporaceae</taxon>
        <taxon>Phytophthora</taxon>
    </lineage>
</organism>
<name>G4YN82_PHYSP</name>
<feature type="compositionally biased region" description="Basic and acidic residues" evidence="1">
    <location>
        <begin position="268"/>
        <end position="288"/>
    </location>
</feature>
<dbReference type="RefSeq" id="XP_009517310.1">
    <property type="nucleotide sequence ID" value="XM_009519015.1"/>
</dbReference>
<accession>G4YN82</accession>
<dbReference type="KEGG" id="psoj:PHYSODRAFT_294946"/>
<reference evidence="2 3" key="1">
    <citation type="journal article" date="2006" name="Science">
        <title>Phytophthora genome sequences uncover evolutionary origins and mechanisms of pathogenesis.</title>
        <authorList>
            <person name="Tyler B.M."/>
            <person name="Tripathy S."/>
            <person name="Zhang X."/>
            <person name="Dehal P."/>
            <person name="Jiang R.H."/>
            <person name="Aerts A."/>
            <person name="Arredondo F.D."/>
            <person name="Baxter L."/>
            <person name="Bensasson D."/>
            <person name="Beynon J.L."/>
            <person name="Chapman J."/>
            <person name="Damasceno C.M."/>
            <person name="Dorrance A.E."/>
            <person name="Dou D."/>
            <person name="Dickerman A.W."/>
            <person name="Dubchak I.L."/>
            <person name="Garbelotto M."/>
            <person name="Gijzen M."/>
            <person name="Gordon S.G."/>
            <person name="Govers F."/>
            <person name="Grunwald N.J."/>
            <person name="Huang W."/>
            <person name="Ivors K.L."/>
            <person name="Jones R.W."/>
            <person name="Kamoun S."/>
            <person name="Krampis K."/>
            <person name="Lamour K.H."/>
            <person name="Lee M.K."/>
            <person name="McDonald W.H."/>
            <person name="Medina M."/>
            <person name="Meijer H.J."/>
            <person name="Nordberg E.K."/>
            <person name="Maclean D.J."/>
            <person name="Ospina-Giraldo M.D."/>
            <person name="Morris P.F."/>
            <person name="Phuntumart V."/>
            <person name="Putnam N.H."/>
            <person name="Rash S."/>
            <person name="Rose J.K."/>
            <person name="Sakihama Y."/>
            <person name="Salamov A.A."/>
            <person name="Savidor A."/>
            <person name="Scheuring C.F."/>
            <person name="Smith B.M."/>
            <person name="Sobral B.W."/>
            <person name="Terry A."/>
            <person name="Torto-Alalibo T.A."/>
            <person name="Win J."/>
            <person name="Xu Z."/>
            <person name="Zhang H."/>
            <person name="Grigoriev I.V."/>
            <person name="Rokhsar D.S."/>
            <person name="Boore J.L."/>
        </authorList>
    </citation>
    <scope>NUCLEOTIDE SEQUENCE [LARGE SCALE GENOMIC DNA]</scope>
    <source>
        <strain evidence="2 3">P6497</strain>
    </source>
</reference>
<gene>
    <name evidence="2" type="ORF">PHYSODRAFT_294946</name>
</gene>
<evidence type="ECO:0000313" key="3">
    <source>
        <dbReference type="Proteomes" id="UP000002640"/>
    </source>
</evidence>
<dbReference type="Proteomes" id="UP000002640">
    <property type="component" value="Unassembled WGS sequence"/>
</dbReference>
<feature type="region of interest" description="Disordered" evidence="1">
    <location>
        <begin position="133"/>
        <end position="221"/>
    </location>
</feature>
<dbReference type="InParanoid" id="G4YN82"/>
<feature type="compositionally biased region" description="Basic residues" evidence="1">
    <location>
        <begin position="181"/>
        <end position="195"/>
    </location>
</feature>
<sequence>MEGAATLGRAFEAVADALERTDGGASCVAVWPATAEGFVGELQVVKRREWHKMLRVGLRLAPGEDMKEVYCFENDMEQGGLMVRVMGLLRESQTIRRGDLQVWKVLKTPVVIRRRLDVLAEIERAERAVLGSDVSSTSNQSAVTTTPNGISSEGVQRKRPREVETTDLVPGSTTDEVRPPTKTRRLSVKESKKHQVVVAPEIASGSHDQSAGGVISEENSERSARYRSSCEANGALAGFVAVADVDSSSDLSCGELADDSSAATSDGGHSDVDAVEQDPPRSTRREIESDSGSSVDNEQAKVYSVLKHIAAAGLGADDDNFDGDQVGSRTSPTLEAAAYLSTSIGESLKPVWSVLQSATTRAQRALRGYCVMPSVLQAITADESLDYDLRWTEENDHQRWTMFGEPSSPTQVGVRTRHQQRIQSRTSPSWKFW</sequence>